<evidence type="ECO:0000256" key="1">
    <source>
        <dbReference type="ARBA" id="ARBA00022603"/>
    </source>
</evidence>
<evidence type="ECO:0000256" key="2">
    <source>
        <dbReference type="ARBA" id="ARBA00022679"/>
    </source>
</evidence>
<protein>
    <submittedName>
        <fullName evidence="6">Modification methylase HpaII</fullName>
        <ecNumber evidence="6">2.1.1.37</ecNumber>
    </submittedName>
</protein>
<dbReference type="Proteomes" id="UP000193100">
    <property type="component" value="Plasmid pSMR5"/>
</dbReference>
<comment type="catalytic activity">
    <reaction evidence="4">
        <text>a 2'-deoxycytidine in DNA + S-adenosyl-L-methionine = a 5-methyl-2'-deoxycytidine in DNA + S-adenosyl-L-homocysteine + H(+)</text>
        <dbReference type="Rhea" id="RHEA:13681"/>
        <dbReference type="Rhea" id="RHEA-COMP:11369"/>
        <dbReference type="Rhea" id="RHEA-COMP:11370"/>
        <dbReference type="ChEBI" id="CHEBI:15378"/>
        <dbReference type="ChEBI" id="CHEBI:57856"/>
        <dbReference type="ChEBI" id="CHEBI:59789"/>
        <dbReference type="ChEBI" id="CHEBI:85452"/>
        <dbReference type="ChEBI" id="CHEBI:85454"/>
        <dbReference type="EC" id="2.1.1.37"/>
    </reaction>
</comment>
<dbReference type="Gene3D" id="3.40.50.150">
    <property type="entry name" value="Vaccinia Virus protein VP39"/>
    <property type="match status" value="1"/>
</dbReference>
<dbReference type="GO" id="GO:0009307">
    <property type="term" value="P:DNA restriction-modification system"/>
    <property type="evidence" value="ECO:0007669"/>
    <property type="project" value="UniProtKB-KW"/>
</dbReference>
<dbReference type="InterPro" id="IPR001525">
    <property type="entry name" value="C5_MeTfrase"/>
</dbReference>
<dbReference type="Pfam" id="PF00145">
    <property type="entry name" value="DNA_methylase"/>
    <property type="match status" value="1"/>
</dbReference>
<evidence type="ECO:0000256" key="4">
    <source>
        <dbReference type="ARBA" id="ARBA00047422"/>
    </source>
</evidence>
<gene>
    <name evidence="6" type="primary">hpaIIM</name>
    <name evidence="6" type="ORF">MARSALSMR5_04151</name>
</gene>
<comment type="similarity">
    <text evidence="5">Belongs to the class I-like SAM-binding methyltransferase superfamily. C5-methyltransferase family.</text>
</comment>
<dbReference type="RefSeq" id="WP_085682135.1">
    <property type="nucleotide sequence ID" value="NZ_CP020932.1"/>
</dbReference>
<feature type="active site" evidence="5">
    <location>
        <position position="202"/>
    </location>
</feature>
<accession>A0A1W6KFJ3</accession>
<dbReference type="SUPFAM" id="SSF53335">
    <property type="entry name" value="S-adenosyl-L-methionine-dependent methyltransferases"/>
    <property type="match status" value="1"/>
</dbReference>
<keyword evidence="1 5" id="KW-0489">Methyltransferase</keyword>
<keyword evidence="3" id="KW-0680">Restriction system</keyword>
<dbReference type="Gene3D" id="3.90.120.30">
    <property type="match status" value="1"/>
</dbReference>
<evidence type="ECO:0000313" key="6">
    <source>
        <dbReference type="EMBL" id="ARM86171.1"/>
    </source>
</evidence>
<dbReference type="GO" id="GO:0032259">
    <property type="term" value="P:methylation"/>
    <property type="evidence" value="ECO:0007669"/>
    <property type="project" value="UniProtKB-KW"/>
</dbReference>
<reference evidence="6 7" key="1">
    <citation type="submission" date="2017-04" db="EMBL/GenBank/DDBJ databases">
        <title>Genome Sequence of Marinobacter salarius strain SMR5 Isolated from a culture of the Diatom Skeletonema marinoi.</title>
        <authorList>
            <person name="Topel M."/>
            <person name="Pinder M.I.M."/>
            <person name="Johansson O.N."/>
            <person name="Kourtchenko O."/>
            <person name="Godhe A."/>
            <person name="Clarke A.K."/>
        </authorList>
    </citation>
    <scope>NUCLEOTIDE SEQUENCE [LARGE SCALE GENOMIC DNA]</scope>
    <source>
        <strain evidence="6 7">SMR5</strain>
        <plasmid evidence="7">Plasmid psmr5</plasmid>
    </source>
</reference>
<dbReference type="GeneID" id="77258055"/>
<dbReference type="EMBL" id="CP020932">
    <property type="protein sequence ID" value="ARM86171.1"/>
    <property type="molecule type" value="Genomic_DNA"/>
</dbReference>
<sequence length="473" mass="51638">MTTILAPTVKLNRGKPRIWLEGQRLARGAFVKATTYTVKFKNGEVILKACKNGERKVSAYMGKPIIDLNSKEVGSWFPVGTKLKAVVRRGRIVIRRWAIEKKALKRDRDLIRKIASGEPLDVVSMFHGGGTASRALHDGMALAGISTRTMLAAEIDGAAMDASLRANADLFDDRSVIINAPVQDIDFDKVPTANLMEIGLPCCGMSKAGRSKGKLSSAEAHPEAGAMFFTALEWVKAFQPAAAIIECTTELLTSPSLSVIRSVLLSWKYDLFEASMNGCTYGTLENRNRAVIVAMSTDLAEAGAFSFDNLKPLRVKEAKLADVLEPISEDDDRWTIHTYLENKEVEDTKAGKGFRRQLYDGSEDHINTLTAGYWRIRSTDPHIKHPTKPRYTRLLTARESAACKGFPKGWIESCEVAESVALQILGNGVIYPKFLSVGEGVGTSLKVAAEKLLPMISTGAPAANDTYDTALAV</sequence>
<dbReference type="AlphaFoldDB" id="A0A1W6KFJ3"/>
<name>A0A1W6KFJ3_9GAMM</name>
<dbReference type="REBASE" id="202614">
    <property type="entry name" value="M.MsaSMR5ORF4151P"/>
</dbReference>
<evidence type="ECO:0000313" key="7">
    <source>
        <dbReference type="Proteomes" id="UP000193100"/>
    </source>
</evidence>
<keyword evidence="5" id="KW-0949">S-adenosyl-L-methionine</keyword>
<proteinExistence type="inferred from homology"/>
<dbReference type="EC" id="2.1.1.37" evidence="6"/>
<dbReference type="GO" id="GO:0003886">
    <property type="term" value="F:DNA (cytosine-5-)-methyltransferase activity"/>
    <property type="evidence" value="ECO:0007669"/>
    <property type="project" value="UniProtKB-EC"/>
</dbReference>
<dbReference type="InterPro" id="IPR029063">
    <property type="entry name" value="SAM-dependent_MTases_sf"/>
</dbReference>
<dbReference type="PROSITE" id="PS51679">
    <property type="entry name" value="SAM_MT_C5"/>
    <property type="match status" value="1"/>
</dbReference>
<evidence type="ECO:0000256" key="5">
    <source>
        <dbReference type="PROSITE-ProRule" id="PRU01016"/>
    </source>
</evidence>
<evidence type="ECO:0000256" key="3">
    <source>
        <dbReference type="ARBA" id="ARBA00022747"/>
    </source>
</evidence>
<keyword evidence="2 5" id="KW-0808">Transferase</keyword>
<organism evidence="6 7">
    <name type="scientific">Marinobacter salarius</name>
    <dbReference type="NCBI Taxonomy" id="1420917"/>
    <lineage>
        <taxon>Bacteria</taxon>
        <taxon>Pseudomonadati</taxon>
        <taxon>Pseudomonadota</taxon>
        <taxon>Gammaproteobacteria</taxon>
        <taxon>Pseudomonadales</taxon>
        <taxon>Marinobacteraceae</taxon>
        <taxon>Marinobacter</taxon>
    </lineage>
</organism>
<geneLocation type="plasmid" evidence="7">
    <name>psmr5</name>
</geneLocation>
<keyword evidence="6" id="KW-0614">Plasmid</keyword>